<dbReference type="Proteomes" id="UP000612680">
    <property type="component" value="Chromosome"/>
</dbReference>
<accession>A0ABX7I5U0</accession>
<gene>
    <name evidence="1" type="ORF">HWI92_09345</name>
</gene>
<reference evidence="1 2" key="1">
    <citation type="submission" date="2020-06" db="EMBL/GenBank/DDBJ databases">
        <title>Dyadobacter sandarakinus sp. nov., isolated from the soil of the Arctic Yellow River Station.</title>
        <authorList>
            <person name="Zhang Y."/>
            <person name="Peng F."/>
        </authorList>
    </citation>
    <scope>NUCLEOTIDE SEQUENCE [LARGE SCALE GENOMIC DNA]</scope>
    <source>
        <strain evidence="1 2">Q3-56</strain>
    </source>
</reference>
<protein>
    <recommendedName>
        <fullName evidence="3">Ferritin-like metal-binding protein YciE</fullName>
    </recommendedName>
</protein>
<evidence type="ECO:0000313" key="1">
    <source>
        <dbReference type="EMBL" id="QRR01093.1"/>
    </source>
</evidence>
<sequence>MEDVKVNDFVLMVRTLWGEQKKRELLYLEALKKDSMGPFRKVLSQGHLSAVLFQRELHSIYDYFKCFLTDKELGVADMNMRPASLLKDLNDTEEVAGLFKKIEAGILQLYKTLRAHVDRESEARQVLDEHLLRISEFYDTFSKMEMVNRKKTTYVAAA</sequence>
<organism evidence="1 2">
    <name type="scientific">Dyadobacter sandarakinus</name>
    <dbReference type="NCBI Taxonomy" id="2747268"/>
    <lineage>
        <taxon>Bacteria</taxon>
        <taxon>Pseudomonadati</taxon>
        <taxon>Bacteroidota</taxon>
        <taxon>Cytophagia</taxon>
        <taxon>Cytophagales</taxon>
        <taxon>Spirosomataceae</taxon>
        <taxon>Dyadobacter</taxon>
    </lineage>
</organism>
<evidence type="ECO:0008006" key="3">
    <source>
        <dbReference type="Google" id="ProtNLM"/>
    </source>
</evidence>
<evidence type="ECO:0000313" key="2">
    <source>
        <dbReference type="Proteomes" id="UP000612680"/>
    </source>
</evidence>
<name>A0ABX7I5U0_9BACT</name>
<proteinExistence type="predicted"/>
<dbReference type="EMBL" id="CP056775">
    <property type="protein sequence ID" value="QRR01093.1"/>
    <property type="molecule type" value="Genomic_DNA"/>
</dbReference>
<keyword evidence="2" id="KW-1185">Reference proteome</keyword>